<dbReference type="EMBL" id="PHHE01000001">
    <property type="protein sequence ID" value="PKA70208.1"/>
    <property type="molecule type" value="Genomic_DNA"/>
</dbReference>
<sequence length="345" mass="38611">MRNASPEESIEIALELAEPRVLRIAAEQVANEPRLIGTLNFATRPAQELWNYAISINAEAWQGPLYPQRSFFTVIQNLLDGGAASIELVTSLSKSPLADLSGFPRAAEVWHRLPDLARANCLRATATVWLQRAVEGDACKPDPELETAILNSNGLDSTLQSLAASFGKIVRIIESLDSFDEHRFIRWFDDWILLRHQVAIADAQALGKIILSRRWAQAVDKLVPLVRQGRADVKPALVICQTMVSLFWRLLLGLSSAAQTDKWAVLEELAAYLYPNGPDEAGLWDRAGGRDADLESFGTGRNRWRAAIGQIQRGRGPRVSRLLEEMRRDFYSNDQIRELQASRIF</sequence>
<dbReference type="RefSeq" id="WP_100846719.1">
    <property type="nucleotide sequence ID" value="NZ_PHHE01000001.1"/>
</dbReference>
<evidence type="ECO:0000313" key="3">
    <source>
        <dbReference type="Proteomes" id="UP000232455"/>
    </source>
</evidence>
<gene>
    <name evidence="2" type="ORF">ATI02_3098</name>
</gene>
<keyword evidence="3" id="KW-1185">Reference proteome</keyword>
<protein>
    <recommendedName>
        <fullName evidence="1">Effector-associated domain-containing protein</fullName>
    </recommendedName>
</protein>
<name>A0ABX4Q0D1_9PSED</name>
<organism evidence="2 3">
    <name type="scientific">Pseudomonas baetica</name>
    <dbReference type="NCBI Taxonomy" id="674054"/>
    <lineage>
        <taxon>Bacteria</taxon>
        <taxon>Pseudomonadati</taxon>
        <taxon>Pseudomonadota</taxon>
        <taxon>Gammaproteobacteria</taxon>
        <taxon>Pseudomonadales</taxon>
        <taxon>Pseudomonadaceae</taxon>
        <taxon>Pseudomonas</taxon>
    </lineage>
</organism>
<reference evidence="2 3" key="1">
    <citation type="submission" date="2017-11" db="EMBL/GenBank/DDBJ databases">
        <title>Genome sequencing of a diverse group of Pseudomonas species.</title>
        <authorList>
            <person name="Loper J."/>
        </authorList>
    </citation>
    <scope>NUCLEOTIDE SEQUENCE [LARGE SCALE GENOMIC DNA]</scope>
    <source>
        <strain evidence="2 3">LMG 25716</strain>
    </source>
</reference>
<dbReference type="InterPro" id="IPR045430">
    <property type="entry name" value="EAD1"/>
</dbReference>
<evidence type="ECO:0000313" key="2">
    <source>
        <dbReference type="EMBL" id="PKA70208.1"/>
    </source>
</evidence>
<feature type="domain" description="Effector-associated" evidence="1">
    <location>
        <begin position="263"/>
        <end position="341"/>
    </location>
</feature>
<accession>A0ABX4Q0D1</accession>
<dbReference type="Proteomes" id="UP000232455">
    <property type="component" value="Unassembled WGS sequence"/>
</dbReference>
<evidence type="ECO:0000259" key="1">
    <source>
        <dbReference type="Pfam" id="PF19955"/>
    </source>
</evidence>
<comment type="caution">
    <text evidence="2">The sequence shown here is derived from an EMBL/GenBank/DDBJ whole genome shotgun (WGS) entry which is preliminary data.</text>
</comment>
<dbReference type="Pfam" id="PF19955">
    <property type="entry name" value="EAD1"/>
    <property type="match status" value="1"/>
</dbReference>
<proteinExistence type="predicted"/>